<evidence type="ECO:0000313" key="3">
    <source>
        <dbReference type="Proteomes" id="UP001153269"/>
    </source>
</evidence>
<proteinExistence type="predicted"/>
<gene>
    <name evidence="2" type="ORF">PLEPLA_LOCUS35549</name>
</gene>
<comment type="caution">
    <text evidence="2">The sequence shown here is derived from an EMBL/GenBank/DDBJ whole genome shotgun (WGS) entry which is preliminary data.</text>
</comment>
<dbReference type="AlphaFoldDB" id="A0A9N7VDP9"/>
<protein>
    <submittedName>
        <fullName evidence="2">Uncharacterized protein</fullName>
    </submittedName>
</protein>
<organism evidence="2 3">
    <name type="scientific">Pleuronectes platessa</name>
    <name type="common">European plaice</name>
    <dbReference type="NCBI Taxonomy" id="8262"/>
    <lineage>
        <taxon>Eukaryota</taxon>
        <taxon>Metazoa</taxon>
        <taxon>Chordata</taxon>
        <taxon>Craniata</taxon>
        <taxon>Vertebrata</taxon>
        <taxon>Euteleostomi</taxon>
        <taxon>Actinopterygii</taxon>
        <taxon>Neopterygii</taxon>
        <taxon>Teleostei</taxon>
        <taxon>Neoteleostei</taxon>
        <taxon>Acanthomorphata</taxon>
        <taxon>Carangaria</taxon>
        <taxon>Pleuronectiformes</taxon>
        <taxon>Pleuronectoidei</taxon>
        <taxon>Pleuronectidae</taxon>
        <taxon>Pleuronectes</taxon>
    </lineage>
</organism>
<evidence type="ECO:0000256" key="1">
    <source>
        <dbReference type="SAM" id="MobiDB-lite"/>
    </source>
</evidence>
<feature type="compositionally biased region" description="Polar residues" evidence="1">
    <location>
        <begin position="87"/>
        <end position="98"/>
    </location>
</feature>
<dbReference type="EMBL" id="CADEAL010003959">
    <property type="protein sequence ID" value="CAB1447880.1"/>
    <property type="molecule type" value="Genomic_DNA"/>
</dbReference>
<dbReference type="Proteomes" id="UP001153269">
    <property type="component" value="Unassembled WGS sequence"/>
</dbReference>
<feature type="compositionally biased region" description="Basic and acidic residues" evidence="1">
    <location>
        <begin position="64"/>
        <end position="74"/>
    </location>
</feature>
<name>A0A9N7VDP9_PLEPL</name>
<feature type="region of interest" description="Disordered" evidence="1">
    <location>
        <begin position="137"/>
        <end position="157"/>
    </location>
</feature>
<keyword evidence="3" id="KW-1185">Reference proteome</keyword>
<feature type="region of interest" description="Disordered" evidence="1">
    <location>
        <begin position="61"/>
        <end position="109"/>
    </location>
</feature>
<accession>A0A9N7VDP9</accession>
<evidence type="ECO:0000313" key="2">
    <source>
        <dbReference type="EMBL" id="CAB1447880.1"/>
    </source>
</evidence>
<reference evidence="2" key="1">
    <citation type="submission" date="2020-03" db="EMBL/GenBank/DDBJ databases">
        <authorList>
            <person name="Weist P."/>
        </authorList>
    </citation>
    <scope>NUCLEOTIDE SEQUENCE</scope>
</reference>
<sequence length="157" mass="17637">MFDSDLEVNTLEDQLRREQVKQEKKLLNVQEDSQHKVQKMEEDLKFLMVKTIKLQELALMSGSDKARRSEDEGKAQNPVSHPLNPTAFPTTPPSTKLVQKQRKTKAEGPMPLEAAFRSAAEAQPKRAGPCQLYLCLENNSSGSHMSSGQPEKDMDTL</sequence>
<feature type="compositionally biased region" description="Polar residues" evidence="1">
    <location>
        <begin position="137"/>
        <end position="149"/>
    </location>
</feature>